<evidence type="ECO:0000256" key="10">
    <source>
        <dbReference type="RuleBase" id="RU000589"/>
    </source>
</evidence>
<protein>
    <recommendedName>
        <fullName evidence="4 10">Pectinesterase</fullName>
        <ecNumber evidence="4 10">3.1.1.11</ecNumber>
    </recommendedName>
</protein>
<dbReference type="Gene3D" id="2.160.20.10">
    <property type="entry name" value="Single-stranded right-handed beta-helix, Pectin lyase-like"/>
    <property type="match status" value="1"/>
</dbReference>
<feature type="active site" evidence="9">
    <location>
        <position position="194"/>
    </location>
</feature>
<dbReference type="AlphaFoldDB" id="A0A6A6N6U1"/>
<feature type="domain" description="Pectinesterase catalytic" evidence="11">
    <location>
        <begin position="148"/>
        <end position="211"/>
    </location>
</feature>
<comment type="catalytic activity">
    <reaction evidence="8 10">
        <text>[(1-&gt;4)-alpha-D-galacturonosyl methyl ester](n) + n H2O = [(1-&gt;4)-alpha-D-galacturonosyl](n) + n methanol + n H(+)</text>
        <dbReference type="Rhea" id="RHEA:22380"/>
        <dbReference type="Rhea" id="RHEA-COMP:14570"/>
        <dbReference type="Rhea" id="RHEA-COMP:14573"/>
        <dbReference type="ChEBI" id="CHEBI:15377"/>
        <dbReference type="ChEBI" id="CHEBI:15378"/>
        <dbReference type="ChEBI" id="CHEBI:17790"/>
        <dbReference type="ChEBI" id="CHEBI:140522"/>
        <dbReference type="ChEBI" id="CHEBI:140523"/>
        <dbReference type="EC" id="3.1.1.11"/>
    </reaction>
</comment>
<feature type="domain" description="Pectinesterase catalytic" evidence="11">
    <location>
        <begin position="72"/>
        <end position="128"/>
    </location>
</feature>
<evidence type="ECO:0000313" key="12">
    <source>
        <dbReference type="EMBL" id="KAF2321350.1"/>
    </source>
</evidence>
<keyword evidence="5" id="KW-0134">Cell wall</keyword>
<keyword evidence="5" id="KW-0964">Secreted</keyword>
<feature type="chain" id="PRO_5025705569" description="Pectinesterase" evidence="10">
    <location>
        <begin position="27"/>
        <end position="283"/>
    </location>
</feature>
<dbReference type="PANTHER" id="PTHR31321">
    <property type="entry name" value="ACYL-COA THIOESTER HYDROLASE YBHC-RELATED"/>
    <property type="match status" value="1"/>
</dbReference>
<proteinExistence type="inferred from homology"/>
<feature type="domain" description="Pectinesterase catalytic" evidence="11">
    <location>
        <begin position="213"/>
        <end position="271"/>
    </location>
</feature>
<evidence type="ECO:0000313" key="13">
    <source>
        <dbReference type="Proteomes" id="UP000467840"/>
    </source>
</evidence>
<dbReference type="EC" id="3.1.1.11" evidence="4 10"/>
<dbReference type="Proteomes" id="UP000467840">
    <property type="component" value="Chromosome 10"/>
</dbReference>
<dbReference type="PANTHER" id="PTHR31321:SF87">
    <property type="entry name" value="PECTINESTERASE 63-RELATED"/>
    <property type="match status" value="1"/>
</dbReference>
<gene>
    <name evidence="12" type="ORF">GH714_040420</name>
</gene>
<dbReference type="GO" id="GO:0045490">
    <property type="term" value="P:pectin catabolic process"/>
    <property type="evidence" value="ECO:0007669"/>
    <property type="project" value="UniProtKB-UniRule"/>
</dbReference>
<evidence type="ECO:0000256" key="8">
    <source>
        <dbReference type="ARBA" id="ARBA00047928"/>
    </source>
</evidence>
<comment type="subcellular location">
    <subcellularLocation>
        <location evidence="1">Secreted</location>
        <location evidence="1">Cell wall</location>
    </subcellularLocation>
</comment>
<dbReference type="GO" id="GO:0030599">
    <property type="term" value="F:pectinesterase activity"/>
    <property type="evidence" value="ECO:0007669"/>
    <property type="project" value="UniProtKB-UniRule"/>
</dbReference>
<keyword evidence="6 10" id="KW-0378">Hydrolase</keyword>
<dbReference type="InterPro" id="IPR011050">
    <property type="entry name" value="Pectin_lyase_fold/virulence"/>
</dbReference>
<keyword evidence="13" id="KW-1185">Reference proteome</keyword>
<evidence type="ECO:0000256" key="7">
    <source>
        <dbReference type="ARBA" id="ARBA00023085"/>
    </source>
</evidence>
<evidence type="ECO:0000256" key="3">
    <source>
        <dbReference type="ARBA" id="ARBA00008891"/>
    </source>
</evidence>
<dbReference type="EMBL" id="JAAGAX010000003">
    <property type="protein sequence ID" value="KAF2321350.1"/>
    <property type="molecule type" value="Genomic_DNA"/>
</dbReference>
<dbReference type="InterPro" id="IPR000070">
    <property type="entry name" value="Pectinesterase_cat"/>
</dbReference>
<organism evidence="12 13">
    <name type="scientific">Hevea brasiliensis</name>
    <name type="common">Para rubber tree</name>
    <name type="synonym">Siphonia brasiliensis</name>
    <dbReference type="NCBI Taxonomy" id="3981"/>
    <lineage>
        <taxon>Eukaryota</taxon>
        <taxon>Viridiplantae</taxon>
        <taxon>Streptophyta</taxon>
        <taxon>Embryophyta</taxon>
        <taxon>Tracheophyta</taxon>
        <taxon>Spermatophyta</taxon>
        <taxon>Magnoliopsida</taxon>
        <taxon>eudicotyledons</taxon>
        <taxon>Gunneridae</taxon>
        <taxon>Pentapetalae</taxon>
        <taxon>rosids</taxon>
        <taxon>fabids</taxon>
        <taxon>Malpighiales</taxon>
        <taxon>Euphorbiaceae</taxon>
        <taxon>Crotonoideae</taxon>
        <taxon>Micrandreae</taxon>
        <taxon>Hevea</taxon>
    </lineage>
</organism>
<name>A0A6A6N6U1_HEVBR</name>
<dbReference type="SUPFAM" id="SSF51126">
    <property type="entry name" value="Pectin lyase-like"/>
    <property type="match status" value="1"/>
</dbReference>
<dbReference type="InterPro" id="IPR012334">
    <property type="entry name" value="Pectin_lyas_fold"/>
</dbReference>
<evidence type="ECO:0000256" key="2">
    <source>
        <dbReference type="ARBA" id="ARBA00005184"/>
    </source>
</evidence>
<evidence type="ECO:0000256" key="5">
    <source>
        <dbReference type="ARBA" id="ARBA00022512"/>
    </source>
</evidence>
<evidence type="ECO:0000256" key="9">
    <source>
        <dbReference type="PROSITE-ProRule" id="PRU10040"/>
    </source>
</evidence>
<keyword evidence="7 10" id="KW-0063">Aspartyl esterase</keyword>
<comment type="caution">
    <text evidence="12">The sequence shown here is derived from an EMBL/GenBank/DDBJ whole genome shotgun (WGS) entry which is preliminary data.</text>
</comment>
<evidence type="ECO:0000256" key="6">
    <source>
        <dbReference type="ARBA" id="ARBA00022801"/>
    </source>
</evidence>
<dbReference type="PROSITE" id="PS00503">
    <property type="entry name" value="PECTINESTERASE_2"/>
    <property type="match status" value="1"/>
</dbReference>
<evidence type="ECO:0000256" key="4">
    <source>
        <dbReference type="ARBA" id="ARBA00013229"/>
    </source>
</evidence>
<dbReference type="Pfam" id="PF01095">
    <property type="entry name" value="Pectinesterase"/>
    <property type="match status" value="3"/>
</dbReference>
<reference evidence="12 13" key="1">
    <citation type="journal article" date="2020" name="Mol. Plant">
        <title>The Chromosome-Based Rubber Tree Genome Provides New Insights into Spurge Genome Evolution and Rubber Biosynthesis.</title>
        <authorList>
            <person name="Liu J."/>
            <person name="Shi C."/>
            <person name="Shi C.C."/>
            <person name="Li W."/>
            <person name="Zhang Q.J."/>
            <person name="Zhang Y."/>
            <person name="Li K."/>
            <person name="Lu H.F."/>
            <person name="Shi C."/>
            <person name="Zhu S.T."/>
            <person name="Xiao Z.Y."/>
            <person name="Nan H."/>
            <person name="Yue Y."/>
            <person name="Zhu X.G."/>
            <person name="Wu Y."/>
            <person name="Hong X.N."/>
            <person name="Fan G.Y."/>
            <person name="Tong Y."/>
            <person name="Zhang D."/>
            <person name="Mao C.L."/>
            <person name="Liu Y.L."/>
            <person name="Hao S.J."/>
            <person name="Liu W.Q."/>
            <person name="Lv M.Q."/>
            <person name="Zhang H.B."/>
            <person name="Liu Y."/>
            <person name="Hu-Tang G.R."/>
            <person name="Wang J.P."/>
            <person name="Wang J.H."/>
            <person name="Sun Y.H."/>
            <person name="Ni S.B."/>
            <person name="Chen W.B."/>
            <person name="Zhang X.C."/>
            <person name="Jiao Y.N."/>
            <person name="Eichler E.E."/>
            <person name="Li G.H."/>
            <person name="Liu X."/>
            <person name="Gao L.Z."/>
        </authorList>
    </citation>
    <scope>NUCLEOTIDE SEQUENCE [LARGE SCALE GENOMIC DNA]</scope>
    <source>
        <strain evidence="13">cv. GT1</strain>
        <tissue evidence="12">Leaf</tissue>
    </source>
</reference>
<keyword evidence="10" id="KW-0732">Signal</keyword>
<dbReference type="UniPathway" id="UPA00545">
    <property type="reaction ID" value="UER00823"/>
</dbReference>
<evidence type="ECO:0000256" key="1">
    <source>
        <dbReference type="ARBA" id="ARBA00004191"/>
    </source>
</evidence>
<dbReference type="InterPro" id="IPR033131">
    <property type="entry name" value="Pectinesterase_Asp_AS"/>
</dbReference>
<feature type="signal peptide" evidence="10">
    <location>
        <begin position="1"/>
        <end position="26"/>
    </location>
</feature>
<comment type="similarity">
    <text evidence="3">Belongs to the pectinesterase family.</text>
</comment>
<accession>A0A6A6N6U1</accession>
<dbReference type="GO" id="GO:0042545">
    <property type="term" value="P:cell wall modification"/>
    <property type="evidence" value="ECO:0007669"/>
    <property type="project" value="UniProtKB-UniRule"/>
</dbReference>
<evidence type="ECO:0000259" key="11">
    <source>
        <dbReference type="Pfam" id="PF01095"/>
    </source>
</evidence>
<comment type="pathway">
    <text evidence="2 10">Glycan metabolism; pectin degradation; 2-dehydro-3-deoxy-D-gluconate from pectin: step 1/5.</text>
</comment>
<sequence>MARYLPLISFKYAILAILLAAITVSSDDNTPIPESESGIQAWFNANVKPLASRKGTLNSSLEAAEANPKIIKVRQNGGGDFKTITDAVKSIPSGNKQRVILDIGAGTYTEKVIIPRDKPFVSFIGQPNSMPTLQYGEYCTKARWKKKGAQALALRTGGSMAALYNVKMYGFQDTLCDDRGYHFFKDCYIEGTVDFIFGSGKSIYLNTELRVLAANELTKALLGRAWMEMPRVVFAYSSMSEVVDPKGWSSNDHPEREGKVFFGEYKNQDQAQLQADELSTASN</sequence>